<evidence type="ECO:0000256" key="2">
    <source>
        <dbReference type="ARBA" id="ARBA00011738"/>
    </source>
</evidence>
<name>A0AAJ1MJZ2_9SPIO</name>
<evidence type="ECO:0000256" key="8">
    <source>
        <dbReference type="PROSITE-ProRule" id="PRU00335"/>
    </source>
</evidence>
<reference evidence="10 11" key="1">
    <citation type="submission" date="2022-12" db="EMBL/GenBank/DDBJ databases">
        <title>Metagenome assembled genome from gulf of manar.</title>
        <authorList>
            <person name="Kohli P."/>
            <person name="Pk S."/>
            <person name="Venkata Ramana C."/>
            <person name="Sasikala C."/>
        </authorList>
    </citation>
    <scope>NUCLEOTIDE SEQUENCE [LARGE SCALE GENOMIC DNA]</scope>
    <source>
        <strain evidence="10">JB008</strain>
    </source>
</reference>
<dbReference type="Proteomes" id="UP001221217">
    <property type="component" value="Unassembled WGS sequence"/>
</dbReference>
<comment type="caution">
    <text evidence="10">The sequence shown here is derived from an EMBL/GenBank/DDBJ whole genome shotgun (WGS) entry which is preliminary data.</text>
</comment>
<evidence type="ECO:0000256" key="5">
    <source>
        <dbReference type="ARBA" id="ARBA00023125"/>
    </source>
</evidence>
<dbReference type="PROSITE" id="PS50977">
    <property type="entry name" value="HTH_TETR_2"/>
    <property type="match status" value="1"/>
</dbReference>
<keyword evidence="6" id="KW-0804">Transcription</keyword>
<dbReference type="SUPFAM" id="SSF46689">
    <property type="entry name" value="Homeodomain-like"/>
    <property type="match status" value="1"/>
</dbReference>
<dbReference type="InterPro" id="IPR009057">
    <property type="entry name" value="Homeodomain-like_sf"/>
</dbReference>
<dbReference type="EMBL" id="JAQQAL010000011">
    <property type="protein sequence ID" value="MDC7226276.1"/>
    <property type="molecule type" value="Genomic_DNA"/>
</dbReference>
<evidence type="ECO:0000256" key="1">
    <source>
        <dbReference type="ARBA" id="ARBA00002291"/>
    </source>
</evidence>
<evidence type="ECO:0000313" key="11">
    <source>
        <dbReference type="Proteomes" id="UP001221217"/>
    </source>
</evidence>
<evidence type="ECO:0000256" key="4">
    <source>
        <dbReference type="ARBA" id="ARBA00023015"/>
    </source>
</evidence>
<evidence type="ECO:0000256" key="6">
    <source>
        <dbReference type="ARBA" id="ARBA00023163"/>
    </source>
</evidence>
<dbReference type="Pfam" id="PF18665">
    <property type="entry name" value="TetR_C_37"/>
    <property type="match status" value="1"/>
</dbReference>
<protein>
    <recommendedName>
        <fullName evidence="3">Biofilm operon icaADBC HTH-type negative transcriptional regulator IcaR</fullName>
    </recommendedName>
    <alternativeName>
        <fullName evidence="7">Intercellular adhesion protein R</fullName>
    </alternativeName>
</protein>
<evidence type="ECO:0000259" key="9">
    <source>
        <dbReference type="PROSITE" id="PS50977"/>
    </source>
</evidence>
<sequence>MGRKSKADERRPEILEHAYQVVKREGLENTTLAKIAEDMGVATSLLTHYYKSKIDIIESLGEYLSEKYNATVEVDFSKIEDPQQRLNAVLDARFWEYKNDEPDDKVWYDVYNLSLRNDRIKKSFTEFYENDLKLAMNDLEAALNGATGGVNREDLGTALLMMMEGIGYYNSIMSEKQDISGAAEVMKDMVLTYLDKLKEEK</sequence>
<gene>
    <name evidence="10" type="ORF">PQJ61_05890</name>
</gene>
<evidence type="ECO:0000256" key="7">
    <source>
        <dbReference type="ARBA" id="ARBA00030200"/>
    </source>
</evidence>
<feature type="DNA-binding region" description="H-T-H motif" evidence="8">
    <location>
        <begin position="31"/>
        <end position="50"/>
    </location>
</feature>
<accession>A0AAJ1MJZ2</accession>
<evidence type="ECO:0000313" key="10">
    <source>
        <dbReference type="EMBL" id="MDC7226276.1"/>
    </source>
</evidence>
<comment type="subunit">
    <text evidence="2">Homodimer.</text>
</comment>
<proteinExistence type="predicted"/>
<comment type="function">
    <text evidence="1">Represses transcription of the icaADBC operon necessary for biofilm production.</text>
</comment>
<dbReference type="PANTHER" id="PTHR47506:SF6">
    <property type="entry name" value="HTH-TYPE TRANSCRIPTIONAL REPRESSOR NEMR"/>
    <property type="match status" value="1"/>
</dbReference>
<keyword evidence="4" id="KW-0805">Transcription regulation</keyword>
<keyword evidence="5 8" id="KW-0238">DNA-binding</keyword>
<dbReference type="GO" id="GO:0003677">
    <property type="term" value="F:DNA binding"/>
    <property type="evidence" value="ECO:0007669"/>
    <property type="project" value="UniProtKB-UniRule"/>
</dbReference>
<feature type="domain" description="HTH tetR-type" evidence="9">
    <location>
        <begin position="8"/>
        <end position="68"/>
    </location>
</feature>
<dbReference type="Pfam" id="PF00440">
    <property type="entry name" value="TetR_N"/>
    <property type="match status" value="1"/>
</dbReference>
<dbReference type="AlphaFoldDB" id="A0AAJ1MJZ2"/>
<dbReference type="InterPro" id="IPR041646">
    <property type="entry name" value="IcaR_C"/>
</dbReference>
<dbReference type="PANTHER" id="PTHR47506">
    <property type="entry name" value="TRANSCRIPTIONAL REGULATORY PROTEIN"/>
    <property type="match status" value="1"/>
</dbReference>
<evidence type="ECO:0000256" key="3">
    <source>
        <dbReference type="ARBA" id="ARBA00014341"/>
    </source>
</evidence>
<organism evidence="10 11">
    <name type="scientific">Candidatus Thalassospirochaeta sargassi</name>
    <dbReference type="NCBI Taxonomy" id="3119039"/>
    <lineage>
        <taxon>Bacteria</taxon>
        <taxon>Pseudomonadati</taxon>
        <taxon>Spirochaetota</taxon>
        <taxon>Spirochaetia</taxon>
        <taxon>Spirochaetales</taxon>
        <taxon>Spirochaetaceae</taxon>
        <taxon>Candidatus Thalassospirochaeta</taxon>
    </lineage>
</organism>
<dbReference type="Gene3D" id="1.10.357.10">
    <property type="entry name" value="Tetracycline Repressor, domain 2"/>
    <property type="match status" value="1"/>
</dbReference>
<dbReference type="InterPro" id="IPR001647">
    <property type="entry name" value="HTH_TetR"/>
</dbReference>